<evidence type="ECO:0000313" key="1">
    <source>
        <dbReference type="EMBL" id="KAF3610490.1"/>
    </source>
</evidence>
<comment type="caution">
    <text evidence="1">The sequence shown here is derived from an EMBL/GenBank/DDBJ whole genome shotgun (WGS) entry which is preliminary data.</text>
</comment>
<reference evidence="1 2" key="1">
    <citation type="journal article" date="2020" name="BMC Genomics">
        <title>Intraspecific diversification of the crop wild relative Brassica cretica Lam. using demographic model selection.</title>
        <authorList>
            <person name="Kioukis A."/>
            <person name="Michalopoulou V.A."/>
            <person name="Briers L."/>
            <person name="Pirintsos S."/>
            <person name="Studholme D.J."/>
            <person name="Pavlidis P."/>
            <person name="Sarris P.F."/>
        </authorList>
    </citation>
    <scope>NUCLEOTIDE SEQUENCE [LARGE SCALE GENOMIC DNA]</scope>
    <source>
        <strain evidence="2">cv. PFS-1207/04</strain>
    </source>
</reference>
<dbReference type="EMBL" id="QGKV02000297">
    <property type="protein sequence ID" value="KAF3610490.1"/>
    <property type="molecule type" value="Genomic_DNA"/>
</dbReference>
<keyword evidence="2" id="KW-1185">Reference proteome</keyword>
<accession>A0ABQ7F655</accession>
<gene>
    <name evidence="1" type="ORF">DY000_02048306</name>
</gene>
<sequence length="95" mass="10408">MSNESGNSSGVSSARARGRVIGFCKTERQWDETRDVWNGLASGHRCVLRSSDAIGTRLLLIDFASWSSLRSTVHGHVMDCEHLCVEIFAPTPLSS</sequence>
<proteinExistence type="predicted"/>
<organism evidence="1 2">
    <name type="scientific">Brassica cretica</name>
    <name type="common">Mustard</name>
    <dbReference type="NCBI Taxonomy" id="69181"/>
    <lineage>
        <taxon>Eukaryota</taxon>
        <taxon>Viridiplantae</taxon>
        <taxon>Streptophyta</taxon>
        <taxon>Embryophyta</taxon>
        <taxon>Tracheophyta</taxon>
        <taxon>Spermatophyta</taxon>
        <taxon>Magnoliopsida</taxon>
        <taxon>eudicotyledons</taxon>
        <taxon>Gunneridae</taxon>
        <taxon>Pentapetalae</taxon>
        <taxon>rosids</taxon>
        <taxon>malvids</taxon>
        <taxon>Brassicales</taxon>
        <taxon>Brassicaceae</taxon>
        <taxon>Brassiceae</taxon>
        <taxon>Brassica</taxon>
    </lineage>
</organism>
<evidence type="ECO:0000313" key="2">
    <source>
        <dbReference type="Proteomes" id="UP000266723"/>
    </source>
</evidence>
<name>A0ABQ7F655_BRACR</name>
<protein>
    <submittedName>
        <fullName evidence="1">Uncharacterized protein</fullName>
    </submittedName>
</protein>
<dbReference type="Proteomes" id="UP000266723">
    <property type="component" value="Unassembled WGS sequence"/>
</dbReference>